<evidence type="ECO:0000313" key="1">
    <source>
        <dbReference type="EnsemblPlants" id="OMERI10G11430.1"/>
    </source>
</evidence>
<dbReference type="HOGENOM" id="CLU_1920438_0_0_1"/>
<reference evidence="1" key="1">
    <citation type="submission" date="2015-04" db="UniProtKB">
        <authorList>
            <consortium name="EnsemblPlants"/>
        </authorList>
    </citation>
    <scope>IDENTIFICATION</scope>
</reference>
<name>A0A0E0EZJ4_9ORYZ</name>
<dbReference type="EnsemblPlants" id="OMERI10G11430.1">
    <property type="protein sequence ID" value="OMERI10G11430.1"/>
    <property type="gene ID" value="OMERI10G11430"/>
</dbReference>
<keyword evidence="2" id="KW-1185">Reference proteome</keyword>
<organism evidence="1">
    <name type="scientific">Oryza meridionalis</name>
    <dbReference type="NCBI Taxonomy" id="40149"/>
    <lineage>
        <taxon>Eukaryota</taxon>
        <taxon>Viridiplantae</taxon>
        <taxon>Streptophyta</taxon>
        <taxon>Embryophyta</taxon>
        <taxon>Tracheophyta</taxon>
        <taxon>Spermatophyta</taxon>
        <taxon>Magnoliopsida</taxon>
        <taxon>Liliopsida</taxon>
        <taxon>Poales</taxon>
        <taxon>Poaceae</taxon>
        <taxon>BOP clade</taxon>
        <taxon>Oryzoideae</taxon>
        <taxon>Oryzeae</taxon>
        <taxon>Oryzinae</taxon>
        <taxon>Oryza</taxon>
    </lineage>
</organism>
<sequence>MRHAYGIIRHRLCLLVPPQRLPPSPPPPPPTDASPVAAASTLLLLLLFHRFIVGARGASQSSELPSQRCCSADGSARANCSTNCPAEPPAPRTSGPRIRWRRGYLRAAFAASVSNLNAQDGHSPQGRLKAFAVTRVQRFVQEICMEV</sequence>
<dbReference type="AlphaFoldDB" id="A0A0E0EZJ4"/>
<reference evidence="1" key="2">
    <citation type="submission" date="2018-05" db="EMBL/GenBank/DDBJ databases">
        <title>OmerRS3 (Oryza meridionalis Reference Sequence Version 3).</title>
        <authorList>
            <person name="Zhang J."/>
            <person name="Kudrna D."/>
            <person name="Lee S."/>
            <person name="Talag J."/>
            <person name="Welchert J."/>
            <person name="Wing R.A."/>
        </authorList>
    </citation>
    <scope>NUCLEOTIDE SEQUENCE [LARGE SCALE GENOMIC DNA]</scope>
    <source>
        <strain evidence="1">cv. OR44</strain>
    </source>
</reference>
<dbReference type="Gramene" id="OMERI10G11430.1">
    <property type="protein sequence ID" value="OMERI10G11430.1"/>
    <property type="gene ID" value="OMERI10G11430"/>
</dbReference>
<protein>
    <submittedName>
        <fullName evidence="1">Uncharacterized protein</fullName>
    </submittedName>
</protein>
<proteinExistence type="predicted"/>
<dbReference type="Proteomes" id="UP000008021">
    <property type="component" value="Chromosome 10"/>
</dbReference>
<accession>A0A0E0EZJ4</accession>
<evidence type="ECO:0000313" key="2">
    <source>
        <dbReference type="Proteomes" id="UP000008021"/>
    </source>
</evidence>